<gene>
    <name evidence="3" type="ORF">D2U88_05745</name>
    <name evidence="4" type="ORF">FQ019_05700</name>
</gene>
<dbReference type="InterPro" id="IPR006860">
    <property type="entry name" value="FecR"/>
</dbReference>
<evidence type="ECO:0000313" key="6">
    <source>
        <dbReference type="Proteomes" id="UP000321528"/>
    </source>
</evidence>
<name>A0A418N966_9FLAO</name>
<sequence length="307" mass="34779">MPMEEKYANEDFLARWLADELSEEELAGFMTSDVYRQLIAIDQEAQKLGGPEIDVEKALALVTAKNRQTIKEEPQIKRLWWFSAAAASIALLFAGYTYFFGNVTYSTGIGEKESVLLADGSLIEMNANSTLSYKRFGWEEDRAVDFDGEAFFDIRSGKDFKVRTQKGTISVLGTKFNVRDRKDLKIQCYEGSIVFTPTNTELSPSQLSEGREMYYGEGKINTMDFSGQVPDWKNGFSSFSQQPFSKVLEELALQFPVTFNMDSIQTDRLFTGKFTHNNLENALKTTMEPMGIKYLISADKRIVTLSE</sequence>
<dbReference type="InterPro" id="IPR012373">
    <property type="entry name" value="Ferrdict_sens_TM"/>
</dbReference>
<reference evidence="4 6" key="2">
    <citation type="submission" date="2019-07" db="EMBL/GenBank/DDBJ databases">
        <title>Draft genome of two Muricauda strains isolated from deep sea.</title>
        <authorList>
            <person name="Sun C."/>
        </authorList>
    </citation>
    <scope>NUCLEOTIDE SEQUENCE [LARGE SCALE GENOMIC DNA]</scope>
    <source>
        <strain evidence="4 6">NH166</strain>
    </source>
</reference>
<keyword evidence="6" id="KW-1185">Reference proteome</keyword>
<dbReference type="Proteomes" id="UP000321528">
    <property type="component" value="Unassembled WGS sequence"/>
</dbReference>
<dbReference type="Gene3D" id="3.55.50.30">
    <property type="match status" value="1"/>
</dbReference>
<dbReference type="EMBL" id="QXFJ01000015">
    <property type="protein sequence ID" value="RIV71958.1"/>
    <property type="molecule type" value="Genomic_DNA"/>
</dbReference>
<evidence type="ECO:0000256" key="1">
    <source>
        <dbReference type="SAM" id="Phobius"/>
    </source>
</evidence>
<dbReference type="PANTHER" id="PTHR30273:SF2">
    <property type="entry name" value="PROTEIN FECR"/>
    <property type="match status" value="1"/>
</dbReference>
<dbReference type="Proteomes" id="UP000284189">
    <property type="component" value="Unassembled WGS sequence"/>
</dbReference>
<accession>A0A418N966</accession>
<dbReference type="OrthoDB" id="1097347at2"/>
<dbReference type="Gene3D" id="2.60.120.1440">
    <property type="match status" value="1"/>
</dbReference>
<feature type="transmembrane region" description="Helical" evidence="1">
    <location>
        <begin position="79"/>
        <end position="99"/>
    </location>
</feature>
<reference evidence="3 5" key="1">
    <citation type="submission" date="2018-08" db="EMBL/GenBank/DDBJ databases">
        <title>Proposal of Muricauda 72 sp.nov. and Muricauda NH166 sp.nov., isolated from seawater.</title>
        <authorList>
            <person name="Cheng H."/>
            <person name="Wu Y.-H."/>
            <person name="Guo L.-L."/>
            <person name="Xu X.-W."/>
        </authorList>
    </citation>
    <scope>NUCLEOTIDE SEQUENCE [LARGE SCALE GENOMIC DNA]</scope>
    <source>
        <strain evidence="3 5">NH166</strain>
    </source>
</reference>
<dbReference type="GO" id="GO:0016989">
    <property type="term" value="F:sigma factor antagonist activity"/>
    <property type="evidence" value="ECO:0007669"/>
    <property type="project" value="TreeGrafter"/>
</dbReference>
<dbReference type="AlphaFoldDB" id="A0A418N966"/>
<dbReference type="PANTHER" id="PTHR30273">
    <property type="entry name" value="PERIPLASMIC SIGNAL SENSOR AND SIGMA FACTOR ACTIVATOR FECR-RELATED"/>
    <property type="match status" value="1"/>
</dbReference>
<comment type="caution">
    <text evidence="3">The sequence shown here is derived from an EMBL/GenBank/DDBJ whole genome shotgun (WGS) entry which is preliminary data.</text>
</comment>
<dbReference type="PIRSF" id="PIRSF018266">
    <property type="entry name" value="FecR"/>
    <property type="match status" value="1"/>
</dbReference>
<proteinExistence type="predicted"/>
<evidence type="ECO:0000313" key="3">
    <source>
        <dbReference type="EMBL" id="RIV71958.1"/>
    </source>
</evidence>
<keyword evidence="1" id="KW-1133">Transmembrane helix</keyword>
<evidence type="ECO:0000313" key="5">
    <source>
        <dbReference type="Proteomes" id="UP000284189"/>
    </source>
</evidence>
<organism evidence="3 5">
    <name type="scientific">Flagellimonas aequoris</name>
    <dbReference type="NCBI Taxonomy" id="2306997"/>
    <lineage>
        <taxon>Bacteria</taxon>
        <taxon>Pseudomonadati</taxon>
        <taxon>Bacteroidota</taxon>
        <taxon>Flavobacteriia</taxon>
        <taxon>Flavobacteriales</taxon>
        <taxon>Flavobacteriaceae</taxon>
        <taxon>Flagellimonas</taxon>
    </lineage>
</organism>
<protein>
    <submittedName>
        <fullName evidence="3">FecR family protein</fullName>
    </submittedName>
</protein>
<dbReference type="Pfam" id="PF04773">
    <property type="entry name" value="FecR"/>
    <property type="match status" value="1"/>
</dbReference>
<evidence type="ECO:0000259" key="2">
    <source>
        <dbReference type="Pfam" id="PF04773"/>
    </source>
</evidence>
<feature type="domain" description="FecR protein" evidence="2">
    <location>
        <begin position="104"/>
        <end position="193"/>
    </location>
</feature>
<keyword evidence="1" id="KW-0812">Transmembrane</keyword>
<evidence type="ECO:0000313" key="4">
    <source>
        <dbReference type="EMBL" id="TXK03726.1"/>
    </source>
</evidence>
<keyword evidence="1" id="KW-0472">Membrane</keyword>
<dbReference type="EMBL" id="VNWL01000014">
    <property type="protein sequence ID" value="TXK03726.1"/>
    <property type="molecule type" value="Genomic_DNA"/>
</dbReference>